<dbReference type="EMBL" id="QNRR01000007">
    <property type="protein sequence ID" value="RBP41276.1"/>
    <property type="molecule type" value="Genomic_DNA"/>
</dbReference>
<sequence length="368" mass="40859">MKHLKPMEAVATLYASGNEADSEAIVASLSRTIFGAHGLEPARPAKKILATVSHRVLSWTTRTTKSETADGAVATRYSNRILERSGHGYAHALMGSSCHTTESLVEGGDPMNSQYMMICPEIRANCEVWDRLFLDSVQAKDVRLRMVWETLATYDEAKRRLDSGKSVRLKAVAAGTGLSMILVYDKLVRDGFDPTRISAEVTDRDRANIDKANRLMDKLPTTRERHTKPGTGQGISARAEDIFMDHAEDVLATYDVVTAIGILEYFHGHTYTTTEECMGMQPPPDAASALDLVQRLHHLLAEGGSLIVNTYRRNAATRLLEVFGRRFDYRNRDNLKALMETGGFKLEKHMGAGHVYDVEIYSKSPLVV</sequence>
<dbReference type="OrthoDB" id="179919at2"/>
<accession>A0A366HH67</accession>
<organism evidence="1 2">
    <name type="scientific">Roseimicrobium gellanilyticum</name>
    <dbReference type="NCBI Taxonomy" id="748857"/>
    <lineage>
        <taxon>Bacteria</taxon>
        <taxon>Pseudomonadati</taxon>
        <taxon>Verrucomicrobiota</taxon>
        <taxon>Verrucomicrobiia</taxon>
        <taxon>Verrucomicrobiales</taxon>
        <taxon>Verrucomicrobiaceae</taxon>
        <taxon>Roseimicrobium</taxon>
    </lineage>
</organism>
<evidence type="ECO:0000313" key="2">
    <source>
        <dbReference type="Proteomes" id="UP000253426"/>
    </source>
</evidence>
<keyword evidence="2" id="KW-1185">Reference proteome</keyword>
<reference evidence="1 2" key="1">
    <citation type="submission" date="2018-06" db="EMBL/GenBank/DDBJ databases">
        <title>Genomic Encyclopedia of Type Strains, Phase IV (KMG-IV): sequencing the most valuable type-strain genomes for metagenomic binning, comparative biology and taxonomic classification.</title>
        <authorList>
            <person name="Goeker M."/>
        </authorList>
    </citation>
    <scope>NUCLEOTIDE SEQUENCE [LARGE SCALE GENOMIC DNA]</scope>
    <source>
        <strain evidence="1 2">DSM 25532</strain>
    </source>
</reference>
<dbReference type="Proteomes" id="UP000253426">
    <property type="component" value="Unassembled WGS sequence"/>
</dbReference>
<evidence type="ECO:0000313" key="1">
    <source>
        <dbReference type="EMBL" id="RBP41276.1"/>
    </source>
</evidence>
<dbReference type="SUPFAM" id="SSF53335">
    <property type="entry name" value="S-adenosyl-L-methionine-dependent methyltransferases"/>
    <property type="match status" value="1"/>
</dbReference>
<comment type="caution">
    <text evidence="1">The sequence shown here is derived from an EMBL/GenBank/DDBJ whole genome shotgun (WGS) entry which is preliminary data.</text>
</comment>
<dbReference type="Gene3D" id="3.40.50.150">
    <property type="entry name" value="Vaccinia Virus protein VP39"/>
    <property type="match status" value="1"/>
</dbReference>
<dbReference type="RefSeq" id="WP_113959917.1">
    <property type="nucleotide sequence ID" value="NZ_QNRR01000007.1"/>
</dbReference>
<dbReference type="AlphaFoldDB" id="A0A366HH67"/>
<dbReference type="InterPro" id="IPR029063">
    <property type="entry name" value="SAM-dependent_MTases_sf"/>
</dbReference>
<proteinExistence type="predicted"/>
<evidence type="ECO:0008006" key="3">
    <source>
        <dbReference type="Google" id="ProtNLM"/>
    </source>
</evidence>
<name>A0A366HH67_9BACT</name>
<protein>
    <recommendedName>
        <fullName evidence="3">Methyltransferase family protein</fullName>
    </recommendedName>
</protein>
<gene>
    <name evidence="1" type="ORF">DES53_107107</name>
</gene>